<dbReference type="EMBL" id="CP003003">
    <property type="protein sequence ID" value="AEO56572.1"/>
    <property type="molecule type" value="Genomic_DNA"/>
</dbReference>
<dbReference type="InterPro" id="IPR017871">
    <property type="entry name" value="ABC_transporter-like_CS"/>
</dbReference>
<evidence type="ECO:0000313" key="5">
    <source>
        <dbReference type="Proteomes" id="UP000007322"/>
    </source>
</evidence>
<keyword evidence="2" id="KW-0067">ATP-binding</keyword>
<evidence type="ECO:0000313" key="4">
    <source>
        <dbReference type="EMBL" id="AEO56572.1"/>
    </source>
</evidence>
<dbReference type="GO" id="GO:0016020">
    <property type="term" value="C:membrane"/>
    <property type="evidence" value="ECO:0007669"/>
    <property type="project" value="TreeGrafter"/>
</dbReference>
<dbReference type="InterPro" id="IPR003439">
    <property type="entry name" value="ABC_transporter-like_ATP-bd"/>
</dbReference>
<dbReference type="VEuPathDB" id="FungiDB:MYCTH_2059686"/>
<dbReference type="PANTHER" id="PTHR24223">
    <property type="entry name" value="ATP-BINDING CASSETTE SUB-FAMILY C"/>
    <property type="match status" value="1"/>
</dbReference>
<dbReference type="PROSITE" id="PS00211">
    <property type="entry name" value="ABC_TRANSPORTER_1"/>
    <property type="match status" value="1"/>
</dbReference>
<dbReference type="InterPro" id="IPR027417">
    <property type="entry name" value="P-loop_NTPase"/>
</dbReference>
<accession>G2Q9W3</accession>
<evidence type="ECO:0000259" key="3">
    <source>
        <dbReference type="PROSITE" id="PS50893"/>
    </source>
</evidence>
<dbReference type="RefSeq" id="XP_003661817.1">
    <property type="nucleotide sequence ID" value="XM_003661769.1"/>
</dbReference>
<gene>
    <name evidence="4" type="ORF">MYCTH_2059686</name>
</gene>
<dbReference type="GO" id="GO:0042626">
    <property type="term" value="F:ATPase-coupled transmembrane transporter activity"/>
    <property type="evidence" value="ECO:0007669"/>
    <property type="project" value="TreeGrafter"/>
</dbReference>
<dbReference type="FunCoup" id="G2Q9W3">
    <property type="interactions" value="29"/>
</dbReference>
<keyword evidence="1" id="KW-0547">Nucleotide-binding</keyword>
<dbReference type="HOGENOM" id="CLU_000604_1_9_1"/>
<dbReference type="AlphaFoldDB" id="G2Q9W3"/>
<dbReference type="eggNOG" id="KOG0054">
    <property type="taxonomic scope" value="Eukaryota"/>
</dbReference>
<dbReference type="GO" id="GO:0016887">
    <property type="term" value="F:ATP hydrolysis activity"/>
    <property type="evidence" value="ECO:0007669"/>
    <property type="project" value="InterPro"/>
</dbReference>
<dbReference type="InterPro" id="IPR050173">
    <property type="entry name" value="ABC_transporter_C-like"/>
</dbReference>
<dbReference type="OrthoDB" id="6500128at2759"/>
<dbReference type="Proteomes" id="UP000007322">
    <property type="component" value="Chromosome 2"/>
</dbReference>
<organism evidence="4 5">
    <name type="scientific">Thermothelomyces thermophilus (strain ATCC 42464 / BCRC 31852 / DSM 1799)</name>
    <name type="common">Sporotrichum thermophile</name>
    <dbReference type="NCBI Taxonomy" id="573729"/>
    <lineage>
        <taxon>Eukaryota</taxon>
        <taxon>Fungi</taxon>
        <taxon>Dikarya</taxon>
        <taxon>Ascomycota</taxon>
        <taxon>Pezizomycotina</taxon>
        <taxon>Sordariomycetes</taxon>
        <taxon>Sordariomycetidae</taxon>
        <taxon>Sordariales</taxon>
        <taxon>Chaetomiaceae</taxon>
        <taxon>Thermothelomyces</taxon>
    </lineage>
</organism>
<dbReference type="PROSITE" id="PS50893">
    <property type="entry name" value="ABC_TRANSPORTER_2"/>
    <property type="match status" value="1"/>
</dbReference>
<proteinExistence type="predicted"/>
<dbReference type="InParanoid" id="G2Q9W3"/>
<reference evidence="4 5" key="1">
    <citation type="journal article" date="2011" name="Nat. Biotechnol.">
        <title>Comparative genomic analysis of the thermophilic biomass-degrading fungi Myceliophthora thermophila and Thielavia terrestris.</title>
        <authorList>
            <person name="Berka R.M."/>
            <person name="Grigoriev I.V."/>
            <person name="Otillar R."/>
            <person name="Salamov A."/>
            <person name="Grimwood J."/>
            <person name="Reid I."/>
            <person name="Ishmael N."/>
            <person name="John T."/>
            <person name="Darmond C."/>
            <person name="Moisan M.-C."/>
            <person name="Henrissat B."/>
            <person name="Coutinho P.M."/>
            <person name="Lombard V."/>
            <person name="Natvig D.O."/>
            <person name="Lindquist E."/>
            <person name="Schmutz J."/>
            <person name="Lucas S."/>
            <person name="Harris P."/>
            <person name="Powlowski J."/>
            <person name="Bellemare A."/>
            <person name="Taylor D."/>
            <person name="Butler G."/>
            <person name="de Vries R.P."/>
            <person name="Allijn I.E."/>
            <person name="van den Brink J."/>
            <person name="Ushinsky S."/>
            <person name="Storms R."/>
            <person name="Powell A.J."/>
            <person name="Paulsen I.T."/>
            <person name="Elbourne L.D.H."/>
            <person name="Baker S.E."/>
            <person name="Magnuson J."/>
            <person name="LaBoissiere S."/>
            <person name="Clutterbuck A.J."/>
            <person name="Martinez D."/>
            <person name="Wogulis M."/>
            <person name="de Leon A.L."/>
            <person name="Rey M.W."/>
            <person name="Tsang A."/>
        </authorList>
    </citation>
    <scope>NUCLEOTIDE SEQUENCE [LARGE SCALE GENOMIC DNA]</scope>
    <source>
        <strain evidence="5">ATCC 42464 / BCRC 31852 / DSM 1799</strain>
    </source>
</reference>
<dbReference type="SUPFAM" id="SSF52540">
    <property type="entry name" value="P-loop containing nucleoside triphosphate hydrolases"/>
    <property type="match status" value="1"/>
</dbReference>
<dbReference type="GeneID" id="11510622"/>
<feature type="domain" description="ABC transporter" evidence="3">
    <location>
        <begin position="56"/>
        <end position="336"/>
    </location>
</feature>
<dbReference type="Pfam" id="PF00005">
    <property type="entry name" value="ABC_tran"/>
    <property type="match status" value="1"/>
</dbReference>
<dbReference type="SMART" id="SM00382">
    <property type="entry name" value="AAA"/>
    <property type="match status" value="1"/>
</dbReference>
<dbReference type="PANTHER" id="PTHR24223:SF345">
    <property type="entry name" value="ABC MULTIDRUG TRANSPORTER (EUROFUNG)"/>
    <property type="match status" value="1"/>
</dbReference>
<dbReference type="InterPro" id="IPR003593">
    <property type="entry name" value="AAA+_ATPase"/>
</dbReference>
<dbReference type="GO" id="GO:0005524">
    <property type="term" value="F:ATP binding"/>
    <property type="evidence" value="ECO:0007669"/>
    <property type="project" value="UniProtKB-KW"/>
</dbReference>
<dbReference type="Gene3D" id="3.40.50.300">
    <property type="entry name" value="P-loop containing nucleotide triphosphate hydrolases"/>
    <property type="match status" value="1"/>
</dbReference>
<keyword evidence="5" id="KW-1185">Reference proteome</keyword>
<dbReference type="KEGG" id="mtm:MYCTH_2059686"/>
<dbReference type="OMA" id="IRARITM"/>
<evidence type="ECO:0000256" key="1">
    <source>
        <dbReference type="ARBA" id="ARBA00022741"/>
    </source>
</evidence>
<protein>
    <recommendedName>
        <fullName evidence="3">ABC transporter domain-containing protein</fullName>
    </recommendedName>
</protein>
<sequence>MSFGEQLALIIRFYTDLETSIGAVSRLKAFSENVKPESWEGETLVPPAEWPLHGAIEINGVSAAYGDSEDKDTTKNLALDNLHLTVAPGEKVAICGRSGSGKSSLLLLLLRLVDPLASTTTPPTPDEEEGKTIQPKLAPMAIDGLPLHAMSRPHLRRRIIALPQEPVFLPSGTPVQTNLDPHHSATAADCRAALEAVSLWPFIASRGGLDAPLAPDTLSQGQKQLFSLARAIVRRRVRARERAAEFGSDYCGDLRDGGVLLLDEVSSSVDQETDEEMQRVIRAEFAAYTIVMVSHRLGMVMGFDRVVIMDAGRIVESGRPGELVEREGSRFRELWMVGNGGKG</sequence>
<evidence type="ECO:0000256" key="2">
    <source>
        <dbReference type="ARBA" id="ARBA00022840"/>
    </source>
</evidence>
<name>G2Q9W3_THET4</name>